<dbReference type="OrthoDB" id="9816357at2"/>
<dbReference type="PANTHER" id="PTHR30535:SF35">
    <property type="entry name" value="PERIPLASMIC BINDING PROTEIN"/>
    <property type="match status" value="1"/>
</dbReference>
<name>N6YYA9_9RHOO</name>
<accession>N6YYA9</accession>
<feature type="domain" description="Fe/B12 periplasmic-binding" evidence="2">
    <location>
        <begin position="29"/>
        <end position="279"/>
    </location>
</feature>
<dbReference type="InterPro" id="IPR002491">
    <property type="entry name" value="ABC_transptr_periplasmic_BD"/>
</dbReference>
<dbReference type="RefSeq" id="WP_004365159.1">
    <property type="nucleotide sequence ID" value="NZ_AMXF01000096.1"/>
</dbReference>
<comment type="caution">
    <text evidence="3">The sequence shown here is derived from an EMBL/GenBank/DDBJ whole genome shotgun (WGS) entry which is preliminary data.</text>
</comment>
<dbReference type="InterPro" id="IPR054828">
    <property type="entry name" value="Vit_B12_bind_prot"/>
</dbReference>
<dbReference type="SUPFAM" id="SSF53807">
    <property type="entry name" value="Helical backbone' metal receptor"/>
    <property type="match status" value="1"/>
</dbReference>
<keyword evidence="1" id="KW-0732">Signal</keyword>
<evidence type="ECO:0000256" key="1">
    <source>
        <dbReference type="ARBA" id="ARBA00022729"/>
    </source>
</evidence>
<dbReference type="EMBL" id="AMXF01000096">
    <property type="protein sequence ID" value="ENO96590.1"/>
    <property type="molecule type" value="Genomic_DNA"/>
</dbReference>
<dbReference type="PANTHER" id="PTHR30535">
    <property type="entry name" value="VITAMIN B12-BINDING PROTEIN"/>
    <property type="match status" value="1"/>
</dbReference>
<organism evidence="3 4">
    <name type="scientific">Thauera phenylacetica B4P</name>
    <dbReference type="NCBI Taxonomy" id="1234382"/>
    <lineage>
        <taxon>Bacteria</taxon>
        <taxon>Pseudomonadati</taxon>
        <taxon>Pseudomonadota</taxon>
        <taxon>Betaproteobacteria</taxon>
        <taxon>Rhodocyclales</taxon>
        <taxon>Zoogloeaceae</taxon>
        <taxon>Thauera</taxon>
    </lineage>
</organism>
<dbReference type="Proteomes" id="UP000013047">
    <property type="component" value="Unassembled WGS sequence"/>
</dbReference>
<reference evidence="3 4" key="1">
    <citation type="submission" date="2012-09" db="EMBL/GenBank/DDBJ databases">
        <title>Draft Genome Sequences of 6 Strains from Genus Thauera.</title>
        <authorList>
            <person name="Liu B."/>
            <person name="Shapleigh J.P."/>
            <person name="Frostegard A.H."/>
        </authorList>
    </citation>
    <scope>NUCLEOTIDE SEQUENCE [LARGE SCALE GENOMIC DNA]</scope>
    <source>
        <strain evidence="3 4">B4P</strain>
    </source>
</reference>
<keyword evidence="4" id="KW-1185">Reference proteome</keyword>
<evidence type="ECO:0000313" key="4">
    <source>
        <dbReference type="Proteomes" id="UP000013047"/>
    </source>
</evidence>
<dbReference type="Pfam" id="PF01497">
    <property type="entry name" value="Peripla_BP_2"/>
    <property type="match status" value="1"/>
</dbReference>
<sequence>MYARTSQDVVWTSTDAVGRRHAPAGPDARIVSLVPSLTELVFELGLGDRLVGRTGFCVHPHEALRGVPKVGGTKDVKLERIRELAPTHVLVNMDENRRETVDALAAFVPHIVVTHPNTPQDNLPLFALLGGIFGAEDAAARLADELRAALAEAAALRTTLADERVLYLIWREPWMTVARDTYIAATLAEVGWHTLPAVEGGETGAARYPAFDWGAPWLADVARVLLSTEPYRFREAHLPEVEALARRPALLVDGEMVSWYGSRAARGLRWLIALRRGSA</sequence>
<dbReference type="Gene3D" id="3.40.50.1980">
    <property type="entry name" value="Nitrogenase molybdenum iron protein domain"/>
    <property type="match status" value="2"/>
</dbReference>
<proteinExistence type="predicted"/>
<dbReference type="AlphaFoldDB" id="N6YYA9"/>
<evidence type="ECO:0000313" key="3">
    <source>
        <dbReference type="EMBL" id="ENO96590.1"/>
    </source>
</evidence>
<evidence type="ECO:0000259" key="2">
    <source>
        <dbReference type="PROSITE" id="PS50983"/>
    </source>
</evidence>
<dbReference type="NCBIfam" id="NF038402">
    <property type="entry name" value="TroA_like"/>
    <property type="match status" value="1"/>
</dbReference>
<dbReference type="PROSITE" id="PS50983">
    <property type="entry name" value="FE_B12_PBP"/>
    <property type="match status" value="1"/>
</dbReference>
<gene>
    <name evidence="3" type="ORF">C667_13165</name>
</gene>
<protein>
    <submittedName>
        <fullName evidence="3">Periplasmic binding protein</fullName>
    </submittedName>
</protein>
<dbReference type="InterPro" id="IPR050902">
    <property type="entry name" value="ABC_Transporter_SBP"/>
</dbReference>